<reference evidence="3" key="1">
    <citation type="submission" date="2011-03" db="EMBL/GenBank/DDBJ databases">
        <title>Draft genome sequence of Brevundimonas diminuta.</title>
        <authorList>
            <person name="Brown P.J.B."/>
            <person name="Buechlein A."/>
            <person name="Hemmerich C."/>
            <person name="Brun Y.V."/>
        </authorList>
    </citation>
    <scope>NUCLEOTIDE SEQUENCE [LARGE SCALE GENOMIC DNA]</scope>
    <source>
        <strain evidence="3">C19</strain>
    </source>
</reference>
<name>F4QGQ5_9CAUL</name>
<proteinExistence type="predicted"/>
<evidence type="ECO:0000313" key="3">
    <source>
        <dbReference type="Proteomes" id="UP000006512"/>
    </source>
</evidence>
<keyword evidence="3" id="KW-1185">Reference proteome</keyword>
<accession>F4QGQ5</accession>
<sequence length="147" mass="15823">MVTGAPLHFRNPERTWLILSAVAALCLHGAQWFLTSSLMGNEDALGETQRQMVLAAFWVVATLVLWKISFPPSRLHALLMALCGALFITMAGNVAALVNYMIKGVTLTQELVSAFALYRGVKGLGELVLSIPTAVLLQGLALSRKSA</sequence>
<keyword evidence="1" id="KW-0472">Membrane</keyword>
<evidence type="ECO:0000256" key="1">
    <source>
        <dbReference type="SAM" id="Phobius"/>
    </source>
</evidence>
<dbReference type="AlphaFoldDB" id="F4QGQ5"/>
<dbReference type="STRING" id="715226.ABI_09440"/>
<dbReference type="HOGENOM" id="CLU_1764233_0_0_5"/>
<dbReference type="EMBL" id="GL883077">
    <property type="protein sequence ID" value="EGF92507.1"/>
    <property type="molecule type" value="Genomic_DNA"/>
</dbReference>
<feature type="transmembrane region" description="Helical" evidence="1">
    <location>
        <begin position="16"/>
        <end position="33"/>
    </location>
</feature>
<dbReference type="Proteomes" id="UP000006512">
    <property type="component" value="Unassembled WGS sequence"/>
</dbReference>
<feature type="transmembrane region" description="Helical" evidence="1">
    <location>
        <begin position="53"/>
        <end position="70"/>
    </location>
</feature>
<evidence type="ECO:0000313" key="2">
    <source>
        <dbReference type="EMBL" id="EGF92507.1"/>
    </source>
</evidence>
<feature type="transmembrane region" description="Helical" evidence="1">
    <location>
        <begin position="77"/>
        <end position="102"/>
    </location>
</feature>
<keyword evidence="1" id="KW-0812">Transmembrane</keyword>
<keyword evidence="1" id="KW-1133">Transmembrane helix</keyword>
<organism evidence="2 3">
    <name type="scientific">Asticcacaulis biprosthecium C19</name>
    <dbReference type="NCBI Taxonomy" id="715226"/>
    <lineage>
        <taxon>Bacteria</taxon>
        <taxon>Pseudomonadati</taxon>
        <taxon>Pseudomonadota</taxon>
        <taxon>Alphaproteobacteria</taxon>
        <taxon>Caulobacterales</taxon>
        <taxon>Caulobacteraceae</taxon>
        <taxon>Asticcacaulis</taxon>
    </lineage>
</organism>
<protein>
    <submittedName>
        <fullName evidence="2">Uncharacterized protein</fullName>
    </submittedName>
</protein>
<gene>
    <name evidence="2" type="ORF">ABI_09440</name>
</gene>